<dbReference type="Pfam" id="PF09828">
    <property type="entry name" value="ChrB_C"/>
    <property type="match status" value="1"/>
</dbReference>
<feature type="domain" description="ChrB C-terminal" evidence="1">
    <location>
        <begin position="188"/>
        <end position="316"/>
    </location>
</feature>
<accession>A0A1D9IDH2</accession>
<proteinExistence type="predicted"/>
<sequence length="325" mass="35747">MKPAPAPAGADWRLLVISLPTTAATARMRCWRAIKALGGAALRDGVYLLPNRPELLQPLQAIADDAAAQDGKVWLLPVLAMPEEADYQALFDRSAEYAAWTDELAAARAAMASLGEAELLRLARRLGRGYDAIRRIDFFPGELASIAEAKWRDFNAAIDAVLSPGEPRGAARGIIARRDPAQYQGRRWATRRHLWVDRVACAWLIQRFIDPHATFLWLDDVRQCPADALGFDFDGATFTHFEDRVSFEVLLASFGLEEDKGLSKLAQLVHVLDVGGAPVAEASGFEAVLTGARQRLPDDDALLQEMSAVLESLYTHYAGAARRKR</sequence>
<evidence type="ECO:0000313" key="2">
    <source>
        <dbReference type="EMBL" id="AOZ10025.1"/>
    </source>
</evidence>
<dbReference type="EMBL" id="CP017755">
    <property type="protein sequence ID" value="AOZ10025.1"/>
    <property type="molecule type" value="Genomic_DNA"/>
</dbReference>
<evidence type="ECO:0000259" key="1">
    <source>
        <dbReference type="Pfam" id="PF09828"/>
    </source>
</evidence>
<organism evidence="2 3">
    <name type="scientific">Cupriavidus malaysiensis</name>
    <dbReference type="NCBI Taxonomy" id="367825"/>
    <lineage>
        <taxon>Bacteria</taxon>
        <taxon>Pseudomonadati</taxon>
        <taxon>Pseudomonadota</taxon>
        <taxon>Betaproteobacteria</taxon>
        <taxon>Burkholderiales</taxon>
        <taxon>Burkholderiaceae</taxon>
        <taxon>Cupriavidus</taxon>
    </lineage>
</organism>
<reference evidence="2 3" key="1">
    <citation type="submission" date="2016-10" db="EMBL/GenBank/DDBJ databases">
        <title>Complete genome sequences of three Cupriavidus strains isolated from various Malaysian environments.</title>
        <authorList>
            <person name="Abdullah A.A.-A."/>
            <person name="Shafie N.A.H."/>
            <person name="Lau N.S."/>
        </authorList>
    </citation>
    <scope>NUCLEOTIDE SEQUENCE [LARGE SCALE GENOMIC DNA]</scope>
    <source>
        <strain evidence="2 3">USMAA1020</strain>
    </source>
</reference>
<evidence type="ECO:0000313" key="3">
    <source>
        <dbReference type="Proteomes" id="UP000177515"/>
    </source>
</evidence>
<keyword evidence="3" id="KW-1185">Reference proteome</keyword>
<dbReference type="RefSeq" id="WP_071022335.1">
    <property type="nucleotide sequence ID" value="NZ_CP017755.1"/>
</dbReference>
<dbReference type="Proteomes" id="UP000177515">
    <property type="component" value="Chromosome 2"/>
</dbReference>
<protein>
    <recommendedName>
        <fullName evidence="1">ChrB C-terminal domain-containing protein</fullName>
    </recommendedName>
</protein>
<gene>
    <name evidence="2" type="ORF">BKK80_30650</name>
</gene>
<dbReference type="InterPro" id="IPR018634">
    <property type="entry name" value="ChrB_C"/>
</dbReference>
<name>A0A1D9IDH2_9BURK</name>